<dbReference type="EMBL" id="JBGFUD010000633">
    <property type="protein sequence ID" value="MFH4974937.1"/>
    <property type="molecule type" value="Genomic_DNA"/>
</dbReference>
<dbReference type="SUPFAM" id="SSF50156">
    <property type="entry name" value="PDZ domain-like"/>
    <property type="match status" value="1"/>
</dbReference>
<dbReference type="PANTHER" id="PTHR31327">
    <property type="entry name" value="SPERM MEIOSIS PDZ DOMAIN CONTAINING PROTEINS-RELATED"/>
    <property type="match status" value="1"/>
</dbReference>
<reference evidence="1 2" key="1">
    <citation type="submission" date="2024-08" db="EMBL/GenBank/DDBJ databases">
        <title>Gnathostoma spinigerum genome.</title>
        <authorList>
            <person name="Gonzalez-Bertolin B."/>
            <person name="Monzon S."/>
            <person name="Zaballos A."/>
            <person name="Jimenez P."/>
            <person name="Dekumyoy P."/>
            <person name="Varona S."/>
            <person name="Cuesta I."/>
            <person name="Sumanam S."/>
            <person name="Adisakwattana P."/>
            <person name="Gasser R.B."/>
            <person name="Hernandez-Gonzalez A."/>
            <person name="Young N.D."/>
            <person name="Perteguer M.J."/>
        </authorList>
    </citation>
    <scope>NUCLEOTIDE SEQUENCE [LARGE SCALE GENOMIC DNA]</scope>
    <source>
        <strain evidence="1">AL3</strain>
        <tissue evidence="1">Liver</tissue>
    </source>
</reference>
<dbReference type="AlphaFoldDB" id="A0ABD6E6R7"/>
<dbReference type="PANTHER" id="PTHR31327:SF7">
    <property type="entry name" value="PDZ DOMAIN-CONTAINING PROTEIN"/>
    <property type="match status" value="1"/>
</dbReference>
<dbReference type="Proteomes" id="UP001608902">
    <property type="component" value="Unassembled WGS sequence"/>
</dbReference>
<dbReference type="InterPro" id="IPR040264">
    <property type="entry name" value="T15H9.4-like"/>
</dbReference>
<dbReference type="InterPro" id="IPR036034">
    <property type="entry name" value="PDZ_sf"/>
</dbReference>
<proteinExistence type="predicted"/>
<comment type="caution">
    <text evidence="1">The sequence shown here is derived from an EMBL/GenBank/DDBJ whole genome shotgun (WGS) entry which is preliminary data.</text>
</comment>
<organism evidence="1 2">
    <name type="scientific">Gnathostoma spinigerum</name>
    <dbReference type="NCBI Taxonomy" id="75299"/>
    <lineage>
        <taxon>Eukaryota</taxon>
        <taxon>Metazoa</taxon>
        <taxon>Ecdysozoa</taxon>
        <taxon>Nematoda</taxon>
        <taxon>Chromadorea</taxon>
        <taxon>Rhabditida</taxon>
        <taxon>Spirurina</taxon>
        <taxon>Gnathostomatomorpha</taxon>
        <taxon>Gnathostomatoidea</taxon>
        <taxon>Gnathostomatidae</taxon>
        <taxon>Gnathostoma</taxon>
    </lineage>
</organism>
<evidence type="ECO:0000313" key="2">
    <source>
        <dbReference type="Proteomes" id="UP001608902"/>
    </source>
</evidence>
<evidence type="ECO:0008006" key="3">
    <source>
        <dbReference type="Google" id="ProtNLM"/>
    </source>
</evidence>
<gene>
    <name evidence="1" type="ORF">AB6A40_001646</name>
</gene>
<accession>A0ABD6E6R7</accession>
<name>A0ABD6E6R7_9BILA</name>
<keyword evidence="2" id="KW-1185">Reference proteome</keyword>
<evidence type="ECO:0000313" key="1">
    <source>
        <dbReference type="EMBL" id="MFH4974937.1"/>
    </source>
</evidence>
<sequence>MTIQVKRLIWNIPTVRLPKGYDPAPGYQYFTGIMILYPGSKLGLCVKSFYNKVYVTFTEQQSMASTTCYAGDSIIDVDGVPITTTVECRERIVKALQDNKFVLLTLERAFEQRAVRVVKCALLCEKSSSINPRISADVAKAGEEEARRIREKLIPAPGPSIYRGKQPRTESSKHVAILDVAEFTPIDTDPYNPQFIQSVPPKRMDLMHAIMNVSKTDHANGV</sequence>
<protein>
    <recommendedName>
        <fullName evidence="3">PDZ domain-containing protein</fullName>
    </recommendedName>
</protein>